<proteinExistence type="predicted"/>
<accession>A0A0U1NK38</accession>
<dbReference type="Proteomes" id="UP000048949">
    <property type="component" value="Unassembled WGS sequence"/>
</dbReference>
<sequence>MSDTVNNADIEDVLSSIRRLVADDAPARQSAAEIPAAEPTSDAQKPAARLLLTEALRVDLDETVDTAAATAPIEQAVATAAAAEIEDNVVAFFTGDAKSPASQVPPYEDQEAEAALLSDADLSSVVADEVGPETSANSAEDDNMFQEHVMDEDALRELIGKLVREELQGELGERISRNVRKLVRREIHRAMASIDLD</sequence>
<evidence type="ECO:0000313" key="3">
    <source>
        <dbReference type="Proteomes" id="UP000048949"/>
    </source>
</evidence>
<protein>
    <submittedName>
        <fullName evidence="2">Uncharacterized protein</fullName>
    </submittedName>
</protein>
<evidence type="ECO:0000256" key="1">
    <source>
        <dbReference type="SAM" id="MobiDB-lite"/>
    </source>
</evidence>
<feature type="region of interest" description="Disordered" evidence="1">
    <location>
        <begin position="25"/>
        <end position="45"/>
    </location>
</feature>
<evidence type="ECO:0000313" key="2">
    <source>
        <dbReference type="EMBL" id="CRK74899.1"/>
    </source>
</evidence>
<dbReference type="AlphaFoldDB" id="A0A0U1NK38"/>
<dbReference type="STRING" id="282199.GCA_001049735_00938"/>
<dbReference type="OrthoDB" id="7875768at2"/>
<name>A0A0U1NK38_9RHOB</name>
<dbReference type="RefSeq" id="WP_048598316.1">
    <property type="nucleotide sequence ID" value="NZ_CBFHGK010000010.1"/>
</dbReference>
<reference evidence="2 3" key="1">
    <citation type="submission" date="2015-04" db="EMBL/GenBank/DDBJ databases">
        <authorList>
            <person name="Syromyatnikov M.Y."/>
            <person name="Popov V.N."/>
        </authorList>
    </citation>
    <scope>NUCLEOTIDE SEQUENCE [LARGE SCALE GENOMIC DNA]</scope>
    <source>
        <strain evidence="2 3">CECT 5292</strain>
    </source>
</reference>
<dbReference type="EMBL" id="CVQV01000004">
    <property type="protein sequence ID" value="CRK74899.1"/>
    <property type="molecule type" value="Genomic_DNA"/>
</dbReference>
<organism evidence="2 3">
    <name type="scientific">Nereida ignava</name>
    <dbReference type="NCBI Taxonomy" id="282199"/>
    <lineage>
        <taxon>Bacteria</taxon>
        <taxon>Pseudomonadati</taxon>
        <taxon>Pseudomonadota</taxon>
        <taxon>Alphaproteobacteria</taxon>
        <taxon>Rhodobacterales</taxon>
        <taxon>Roseobacteraceae</taxon>
        <taxon>Nereida</taxon>
    </lineage>
</organism>
<gene>
    <name evidence="2" type="ORF">NIG5292_00938</name>
</gene>
<keyword evidence="3" id="KW-1185">Reference proteome</keyword>